<protein>
    <submittedName>
        <fullName evidence="2">Uncharacterized protein</fullName>
    </submittedName>
</protein>
<keyword evidence="1" id="KW-1133">Transmembrane helix</keyword>
<feature type="transmembrane region" description="Helical" evidence="1">
    <location>
        <begin position="85"/>
        <end position="108"/>
    </location>
</feature>
<keyword evidence="3" id="KW-1185">Reference proteome</keyword>
<dbReference type="RefSeq" id="WP_092017033.1">
    <property type="nucleotide sequence ID" value="NZ_FOXH01000005.1"/>
</dbReference>
<evidence type="ECO:0000313" key="3">
    <source>
        <dbReference type="Proteomes" id="UP000199306"/>
    </source>
</evidence>
<reference evidence="2 3" key="1">
    <citation type="submission" date="2016-10" db="EMBL/GenBank/DDBJ databases">
        <authorList>
            <person name="de Groot N.N."/>
        </authorList>
    </citation>
    <scope>NUCLEOTIDE SEQUENCE [LARGE SCALE GENOMIC DNA]</scope>
    <source>
        <strain evidence="3">E92,LMG 26720,CCM 7988</strain>
    </source>
</reference>
<name>A0A1I5T5I2_9BACT</name>
<proteinExistence type="predicted"/>
<dbReference type="Proteomes" id="UP000199306">
    <property type="component" value="Unassembled WGS sequence"/>
</dbReference>
<dbReference type="EMBL" id="FOXH01000005">
    <property type="protein sequence ID" value="SFP78081.1"/>
    <property type="molecule type" value="Genomic_DNA"/>
</dbReference>
<accession>A0A1I5T5I2</accession>
<gene>
    <name evidence="2" type="ORF">SAMN04515674_105373</name>
</gene>
<sequence length="109" mass="13047">MRKGRRAFDMNLIELGAEVETRDGRIAKFVNNLNANKSWPAYPYPYEFEIEGKIYTFNKQGSFSKWKDSPHDLFIITRINNTKAWLWRIVFGITLLLMFILIFLIIHWF</sequence>
<keyword evidence="1" id="KW-0472">Membrane</keyword>
<dbReference type="AlphaFoldDB" id="A0A1I5T5I2"/>
<organism evidence="2 3">
    <name type="scientific">Pseudarcicella hirudinis</name>
    <dbReference type="NCBI Taxonomy" id="1079859"/>
    <lineage>
        <taxon>Bacteria</taxon>
        <taxon>Pseudomonadati</taxon>
        <taxon>Bacteroidota</taxon>
        <taxon>Cytophagia</taxon>
        <taxon>Cytophagales</taxon>
        <taxon>Flectobacillaceae</taxon>
        <taxon>Pseudarcicella</taxon>
    </lineage>
</organism>
<evidence type="ECO:0000256" key="1">
    <source>
        <dbReference type="SAM" id="Phobius"/>
    </source>
</evidence>
<keyword evidence="1" id="KW-0812">Transmembrane</keyword>
<evidence type="ECO:0000313" key="2">
    <source>
        <dbReference type="EMBL" id="SFP78081.1"/>
    </source>
</evidence>